<dbReference type="Pfam" id="PF25675">
    <property type="entry name" value="Phage_nozzle"/>
    <property type="match status" value="2"/>
</dbReference>
<proteinExistence type="predicted"/>
<dbReference type="InterPro" id="IPR058003">
    <property type="entry name" value="Phage_gp12"/>
</dbReference>
<sequence>MTALYSQTIKNLVAGISQQPQVLRHPEQLNEQINGFSTEAAGLQKRPPTQYVAPLAKEVNVGNKPLVHFINRDDYEKYIVTFTGNDVMVFDLDGKPKEVHYESEDARRYITTQTPRSDLKCQTIADYTFISNIYAIPRMSNEVTEDVWVTQGALVNIKSGQYGRTYRVDINDGTIASFTTPDGSDKSHTGQIATDYIANQLAAQARNNGYEVQTGSSWLYIKKSSNTTIEKKYWRAPSTSYEQQEQIFKSMSKTIAQYYPRENKLRINAYNPGDDYVTLTSQALAEINRCSMDYWEVLFLNDVRCELRRKGFWETVIEQNTTSDIKSVTVYDGYNNQAAFGVLKTVQKFSMLPASAPDGFTVKVAGESGSTTDDYYIRYDASENLWKECVRPGISKSYDLQTMPHVLVRQADGSFLLRRAEWEERRTGDEDSNPEPSFIGYPIKDIVYFRNRLCFIAGENVILSQSAGFFNFWMVSTMEVQDTDAIDLAISDNKIATLHHAVPYDENLVLMSDDAQFILRCEGVLTPKTANIPPAVTRFGNSLKAKPATAGRNLYFTAERSQYTTVREFFTAADNTESKDAQDITSHVSNYIPNGVYKIITSPVENLLLFLTEGASNCIYVYKYLFIDSVRQQAAWSHWDFGDGTVFGADFFGGIFYIVVERDGILFLEKMSFTYNTADFEDEPYRIYLDRKVPYAIPEDSYNPVSERTSFNLKDVYDSSDLISFNRFALVDKQGTYLELEVAPDGLVVIEGDWRNKIVFIGQNFTMKVGFSTLMIRQETQSGTKTIDTGRLQLRSFWVNFSDSGTFLVSVDIKDRNKFEYLHTSRTLGNRNSTLGSLIFSTDQFKVPIQSLNTNCEITVTSTNPNPVALIGAGWEGSYYRRSKPI</sequence>
<organism evidence="1">
    <name type="scientific">virus sp. ctqq75</name>
    <dbReference type="NCBI Taxonomy" id="2827999"/>
    <lineage>
        <taxon>Viruses</taxon>
    </lineage>
</organism>
<protein>
    <submittedName>
        <fullName evidence="1">Stabilization protein</fullName>
    </submittedName>
</protein>
<reference evidence="1" key="1">
    <citation type="journal article" date="2021" name="Proc. Natl. Acad. Sci. U.S.A.">
        <title>A Catalog of Tens of Thousands of Viruses from Human Metagenomes Reveals Hidden Associations with Chronic Diseases.</title>
        <authorList>
            <person name="Tisza M.J."/>
            <person name="Buck C.B."/>
        </authorList>
    </citation>
    <scope>NUCLEOTIDE SEQUENCE</scope>
    <source>
        <strain evidence="1">Ctqq75</strain>
    </source>
</reference>
<name>A0A8S5RE08_9VIRU</name>
<evidence type="ECO:0000313" key="1">
    <source>
        <dbReference type="EMBL" id="DAE29624.1"/>
    </source>
</evidence>
<dbReference type="EMBL" id="BK059096">
    <property type="protein sequence ID" value="DAE29624.1"/>
    <property type="molecule type" value="Genomic_DNA"/>
</dbReference>
<accession>A0A8S5RE08</accession>